<dbReference type="HOGENOM" id="CLU_002333_7_0_0"/>
<dbReference type="InterPro" id="IPR004476">
    <property type="entry name" value="RNase_II/RNase_R"/>
</dbReference>
<evidence type="ECO:0000256" key="3">
    <source>
        <dbReference type="ARBA" id="ARBA00022490"/>
    </source>
</evidence>
<dbReference type="STRING" id="234267.Acid_5242"/>
<evidence type="ECO:0000259" key="9">
    <source>
        <dbReference type="PROSITE" id="PS50126"/>
    </source>
</evidence>
<dbReference type="InterPro" id="IPR011129">
    <property type="entry name" value="CSD"/>
</dbReference>
<dbReference type="PANTHER" id="PTHR23355">
    <property type="entry name" value="RIBONUCLEASE"/>
    <property type="match status" value="1"/>
</dbReference>
<keyword evidence="4 8" id="KW-0540">Nuclease</keyword>
<evidence type="ECO:0000256" key="5">
    <source>
        <dbReference type="ARBA" id="ARBA00022801"/>
    </source>
</evidence>
<comment type="function">
    <text evidence="8">3'-5' exoribonuclease that releases 5'-nucleoside monophosphates and is involved in maturation of structured RNAs.</text>
</comment>
<dbReference type="InterPro" id="IPR001900">
    <property type="entry name" value="RNase_II/R"/>
</dbReference>
<dbReference type="EC" id="3.1.13.1" evidence="8"/>
<dbReference type="CDD" id="cd04471">
    <property type="entry name" value="S1_RNase_R"/>
    <property type="match status" value="1"/>
</dbReference>
<keyword evidence="3 8" id="KW-0963">Cytoplasm</keyword>
<protein>
    <recommendedName>
        <fullName evidence="8">Ribonuclease R</fullName>
        <shortName evidence="8">RNase R</shortName>
        <ecNumber evidence="8">3.1.13.1</ecNumber>
    </recommendedName>
</protein>
<gene>
    <name evidence="8" type="primary">rnr</name>
    <name evidence="10" type="ordered locus">Acid_5242</name>
</gene>
<dbReference type="eggNOG" id="COG0557">
    <property type="taxonomic scope" value="Bacteria"/>
</dbReference>
<dbReference type="HAMAP" id="MF_01895">
    <property type="entry name" value="RNase_R"/>
    <property type="match status" value="1"/>
</dbReference>
<proteinExistence type="inferred from homology"/>
<dbReference type="Pfam" id="PF00575">
    <property type="entry name" value="S1"/>
    <property type="match status" value="1"/>
</dbReference>
<comment type="catalytic activity">
    <reaction evidence="1 8">
        <text>Exonucleolytic cleavage in the 3'- to 5'-direction to yield nucleoside 5'-phosphates.</text>
        <dbReference type="EC" id="3.1.13.1"/>
    </reaction>
</comment>
<dbReference type="Pfam" id="PF17876">
    <property type="entry name" value="CSD2"/>
    <property type="match status" value="1"/>
</dbReference>
<dbReference type="InterPro" id="IPR011805">
    <property type="entry name" value="RNase_R"/>
</dbReference>
<evidence type="ECO:0000313" key="10">
    <source>
        <dbReference type="EMBL" id="ABJ86195.1"/>
    </source>
</evidence>
<dbReference type="InParanoid" id="Q01VX0"/>
<dbReference type="EMBL" id="CP000473">
    <property type="protein sequence ID" value="ABJ86195.1"/>
    <property type="molecule type" value="Genomic_DNA"/>
</dbReference>
<evidence type="ECO:0000256" key="4">
    <source>
        <dbReference type="ARBA" id="ARBA00022722"/>
    </source>
</evidence>
<dbReference type="SUPFAM" id="SSF50249">
    <property type="entry name" value="Nucleic acid-binding proteins"/>
    <property type="match status" value="3"/>
</dbReference>
<dbReference type="PANTHER" id="PTHR23355:SF9">
    <property type="entry name" value="DIS3-LIKE EXONUCLEASE 2"/>
    <property type="match status" value="1"/>
</dbReference>
<name>Q01VX0_SOLUE</name>
<dbReference type="NCBIfam" id="TIGR02063">
    <property type="entry name" value="RNase_R"/>
    <property type="match status" value="1"/>
</dbReference>
<dbReference type="InterPro" id="IPR040476">
    <property type="entry name" value="CSD2"/>
</dbReference>
<dbReference type="FunCoup" id="Q01VX0">
    <property type="interactions" value="535"/>
</dbReference>
<dbReference type="Gene3D" id="2.40.50.140">
    <property type="entry name" value="Nucleic acid-binding proteins"/>
    <property type="match status" value="2"/>
</dbReference>
<dbReference type="KEGG" id="sus:Acid_5242"/>
<evidence type="ECO:0000256" key="2">
    <source>
        <dbReference type="ARBA" id="ARBA00004496"/>
    </source>
</evidence>
<dbReference type="InterPro" id="IPR050180">
    <property type="entry name" value="RNR_Ribonuclease"/>
</dbReference>
<evidence type="ECO:0000256" key="6">
    <source>
        <dbReference type="ARBA" id="ARBA00022839"/>
    </source>
</evidence>
<dbReference type="GO" id="GO:0008859">
    <property type="term" value="F:exoribonuclease II activity"/>
    <property type="evidence" value="ECO:0007669"/>
    <property type="project" value="UniProtKB-UniRule"/>
</dbReference>
<evidence type="ECO:0000256" key="8">
    <source>
        <dbReference type="HAMAP-Rule" id="MF_01895"/>
    </source>
</evidence>
<dbReference type="GO" id="GO:0003723">
    <property type="term" value="F:RNA binding"/>
    <property type="evidence" value="ECO:0007669"/>
    <property type="project" value="UniProtKB-UniRule"/>
</dbReference>
<reference evidence="10" key="1">
    <citation type="submission" date="2006-10" db="EMBL/GenBank/DDBJ databases">
        <title>Complete sequence of Solibacter usitatus Ellin6076.</title>
        <authorList>
            <consortium name="US DOE Joint Genome Institute"/>
            <person name="Copeland A."/>
            <person name="Lucas S."/>
            <person name="Lapidus A."/>
            <person name="Barry K."/>
            <person name="Detter J.C."/>
            <person name="Glavina del Rio T."/>
            <person name="Hammon N."/>
            <person name="Israni S."/>
            <person name="Dalin E."/>
            <person name="Tice H."/>
            <person name="Pitluck S."/>
            <person name="Thompson L.S."/>
            <person name="Brettin T."/>
            <person name="Bruce D."/>
            <person name="Han C."/>
            <person name="Tapia R."/>
            <person name="Gilna P."/>
            <person name="Schmutz J."/>
            <person name="Larimer F."/>
            <person name="Land M."/>
            <person name="Hauser L."/>
            <person name="Kyrpides N."/>
            <person name="Mikhailova N."/>
            <person name="Janssen P.H."/>
            <person name="Kuske C.R."/>
            <person name="Richardson P."/>
        </authorList>
    </citation>
    <scope>NUCLEOTIDE SEQUENCE</scope>
    <source>
        <strain evidence="10">Ellin6076</strain>
    </source>
</reference>
<evidence type="ECO:0000256" key="1">
    <source>
        <dbReference type="ARBA" id="ARBA00001849"/>
    </source>
</evidence>
<comment type="subcellular location">
    <subcellularLocation>
        <location evidence="2 8">Cytoplasm</location>
    </subcellularLocation>
</comment>
<dbReference type="GO" id="GO:0005829">
    <property type="term" value="C:cytosol"/>
    <property type="evidence" value="ECO:0007669"/>
    <property type="project" value="UniProtKB-ARBA"/>
</dbReference>
<dbReference type="InterPro" id="IPR003029">
    <property type="entry name" value="S1_domain"/>
</dbReference>
<keyword evidence="6 8" id="KW-0269">Exonuclease</keyword>
<dbReference type="PROSITE" id="PS01175">
    <property type="entry name" value="RIBONUCLEASE_II"/>
    <property type="match status" value="1"/>
</dbReference>
<dbReference type="InterPro" id="IPR022966">
    <property type="entry name" value="RNase_II/R_CS"/>
</dbReference>
<dbReference type="GO" id="GO:0006402">
    <property type="term" value="P:mRNA catabolic process"/>
    <property type="evidence" value="ECO:0007669"/>
    <property type="project" value="TreeGrafter"/>
</dbReference>
<keyword evidence="5 8" id="KW-0378">Hydrolase</keyword>
<dbReference type="InterPro" id="IPR013223">
    <property type="entry name" value="RNase_B_OB_dom"/>
</dbReference>
<dbReference type="NCBIfam" id="TIGR00358">
    <property type="entry name" value="3_prime_RNase"/>
    <property type="match status" value="1"/>
</dbReference>
<dbReference type="SMART" id="SM00955">
    <property type="entry name" value="RNB"/>
    <property type="match status" value="1"/>
</dbReference>
<dbReference type="SMART" id="SM00357">
    <property type="entry name" value="CSP"/>
    <property type="match status" value="1"/>
</dbReference>
<dbReference type="OrthoDB" id="9764149at2"/>
<dbReference type="AlphaFoldDB" id="Q01VX0"/>
<feature type="domain" description="S1 motif" evidence="9">
    <location>
        <begin position="667"/>
        <end position="748"/>
    </location>
</feature>
<sequence length="762" mass="86179">MTDASIVAHISRLPHARANFKQLVREMGLKGAKRDELDTALDRLVARGELIELRSGEYTVTSLSREFVVGRLNLHRDGYGFLIADRQIPRVVGDIFIPPDSASQAMHGDRVLVRIARIEPDGRADGNIVKVLKRAHATVVGEFKIGRRGCYVVPHDERLQQWVDIPEGMEFPPAGASVDRIGVTAPKVATVEQLDGMIVNVEIMEYAGRGESPVGRVVEILGHPDDFGVDVEIVIRKHHLPHQFPPEVIEQAQAIPGVIPPAEFEGRRDFRGMDIVTIDGETARDFDDAVWVDKLPSGNYVLHVHIADVSHYVRPGTPIDREALLRGTSVYFPDRAVPMLPFELSTNLCSLVPLEDRLVLSALMEIDHRGEVVRQEFTEGVIRSVARMTYTNVHKLLEGDQVLRERYKPLVPRFELMQELALVLNRKRVRRGSIDFDLPEPLIEFDDLGAMIGVTRAPRNIANRLIEEFMLAANESVAGHLENAGIASIYRIHEKPDPKRVMEFEEVAAHFGVSLGVGAIEVKRFKVTDKRRDGTKKQQAIVLADNTNINSRHYQKLVAKIEGKPEERILSFLMLRSLRQARYSTENTGHFALAADTYTHFTSPIRRYPDLIVHRLLRAVLLGKPTPDESELGPIADDCSQSERRAADAERELVEWKKVKFMADRVGEDFDALVISTTKYGLFVELTNLFIEGLVPIDTLPDDQYTYQENVRKVVGKRTRRQFSIGDKLRVVLDRIDANDRKLQFSIFEVVPQRTKQKRRPR</sequence>
<dbReference type="Pfam" id="PF00773">
    <property type="entry name" value="RNB"/>
    <property type="match status" value="1"/>
</dbReference>
<keyword evidence="7 8" id="KW-0694">RNA-binding</keyword>
<dbReference type="SMART" id="SM00316">
    <property type="entry name" value="S1"/>
    <property type="match status" value="1"/>
</dbReference>
<dbReference type="PROSITE" id="PS50126">
    <property type="entry name" value="S1"/>
    <property type="match status" value="1"/>
</dbReference>
<dbReference type="InterPro" id="IPR012340">
    <property type="entry name" value="NA-bd_OB-fold"/>
</dbReference>
<dbReference type="Pfam" id="PF08206">
    <property type="entry name" value="OB_RNB"/>
    <property type="match status" value="1"/>
</dbReference>
<accession>Q01VX0</accession>
<comment type="similarity">
    <text evidence="8">Belongs to the RNR ribonuclease family. RNase R subfamily.</text>
</comment>
<organism evidence="10">
    <name type="scientific">Solibacter usitatus (strain Ellin6076)</name>
    <dbReference type="NCBI Taxonomy" id="234267"/>
    <lineage>
        <taxon>Bacteria</taxon>
        <taxon>Pseudomonadati</taxon>
        <taxon>Acidobacteriota</taxon>
        <taxon>Terriglobia</taxon>
        <taxon>Bryobacterales</taxon>
        <taxon>Solibacteraceae</taxon>
        <taxon>Candidatus Solibacter</taxon>
    </lineage>
</organism>
<evidence type="ECO:0000256" key="7">
    <source>
        <dbReference type="ARBA" id="ARBA00022884"/>
    </source>
</evidence>